<organism evidence="2 3">
    <name type="scientific">Mucilaginibacter pineti</name>
    <dbReference type="NCBI Taxonomy" id="1391627"/>
    <lineage>
        <taxon>Bacteria</taxon>
        <taxon>Pseudomonadati</taxon>
        <taxon>Bacteroidota</taxon>
        <taxon>Sphingobacteriia</taxon>
        <taxon>Sphingobacteriales</taxon>
        <taxon>Sphingobacteriaceae</taxon>
        <taxon>Mucilaginibacter</taxon>
    </lineage>
</organism>
<evidence type="ECO:0000313" key="2">
    <source>
        <dbReference type="EMBL" id="SDD34694.1"/>
    </source>
</evidence>
<sequence>MSNLTYKKERRFGLLMGSFILCLCLYKLLRTDSFNYYLSVCGLSLLLPAIVKPKWLVYPRIYWEKLTYYLAIVNTTIWLTLIYIIIFIPLGLLFKLIGRDALAVTSAGNKRSYWQLAEQREQSSLKNQF</sequence>
<gene>
    <name evidence="2" type="ORF">SAMN05216464_101483</name>
</gene>
<evidence type="ECO:0000313" key="3">
    <source>
        <dbReference type="Proteomes" id="UP000199072"/>
    </source>
</evidence>
<evidence type="ECO:0000256" key="1">
    <source>
        <dbReference type="SAM" id="Phobius"/>
    </source>
</evidence>
<dbReference type="AlphaFoldDB" id="A0A1G6U0H4"/>
<dbReference type="STRING" id="1391627.SAMN05216464_101483"/>
<name>A0A1G6U0H4_9SPHI</name>
<protein>
    <recommendedName>
        <fullName evidence="4">SxtJ</fullName>
    </recommendedName>
</protein>
<keyword evidence="3" id="KW-1185">Reference proteome</keyword>
<feature type="transmembrane region" description="Helical" evidence="1">
    <location>
        <begin position="35"/>
        <end position="56"/>
    </location>
</feature>
<keyword evidence="1" id="KW-0812">Transmembrane</keyword>
<dbReference type="EMBL" id="FNAI01000001">
    <property type="protein sequence ID" value="SDD34694.1"/>
    <property type="molecule type" value="Genomic_DNA"/>
</dbReference>
<accession>A0A1G6U0H4</accession>
<feature type="transmembrane region" description="Helical" evidence="1">
    <location>
        <begin position="12"/>
        <end position="29"/>
    </location>
</feature>
<keyword evidence="1" id="KW-1133">Transmembrane helix</keyword>
<dbReference type="Proteomes" id="UP000199072">
    <property type="component" value="Unassembled WGS sequence"/>
</dbReference>
<dbReference type="InterPro" id="IPR045781">
    <property type="entry name" value="SxtJ"/>
</dbReference>
<dbReference type="RefSeq" id="WP_091143627.1">
    <property type="nucleotide sequence ID" value="NZ_FNAI01000001.1"/>
</dbReference>
<evidence type="ECO:0008006" key="4">
    <source>
        <dbReference type="Google" id="ProtNLM"/>
    </source>
</evidence>
<feature type="transmembrane region" description="Helical" evidence="1">
    <location>
        <begin position="68"/>
        <end position="94"/>
    </location>
</feature>
<reference evidence="2 3" key="1">
    <citation type="submission" date="2016-10" db="EMBL/GenBank/DDBJ databases">
        <authorList>
            <person name="de Groot N.N."/>
        </authorList>
    </citation>
    <scope>NUCLEOTIDE SEQUENCE [LARGE SCALE GENOMIC DNA]</scope>
    <source>
        <strain evidence="2 3">47C3B</strain>
    </source>
</reference>
<dbReference type="Pfam" id="PF19588">
    <property type="entry name" value="SxtJ"/>
    <property type="match status" value="1"/>
</dbReference>
<proteinExistence type="predicted"/>
<keyword evidence="1" id="KW-0472">Membrane</keyword>